<dbReference type="RefSeq" id="XP_022235628.1">
    <property type="nucleotide sequence ID" value="XM_022379920.1"/>
</dbReference>
<dbReference type="Proteomes" id="UP000694941">
    <property type="component" value="Unplaced"/>
</dbReference>
<name>A0ABM1RW73_LIMPO</name>
<evidence type="ECO:0000256" key="2">
    <source>
        <dbReference type="ARBA" id="ARBA00022448"/>
    </source>
</evidence>
<evidence type="ECO:0000256" key="1">
    <source>
        <dbReference type="ARBA" id="ARBA00004123"/>
    </source>
</evidence>
<dbReference type="GeneID" id="111083409"/>
<dbReference type="PANTHER" id="PTHR10350">
    <property type="entry name" value="NUCLEAR PORE COMPLEX PROTEIN NUP155"/>
    <property type="match status" value="1"/>
</dbReference>
<feature type="domain" description="Nucleoporin Nup133/Nup155-like C-terminal" evidence="4">
    <location>
        <begin position="8"/>
        <end position="107"/>
    </location>
</feature>
<proteinExistence type="predicted"/>
<sequence length="134" mass="15228">MCLCIKAFLVKYLEFKTCNEDFSPKWLFSTLLEVGVDLPQLHETYHKLYRSKDLCWKTARKPLHLLNVIVALIAAFVESPSLVHLNERRAFTTKCLDAVAGYLVDLQSCNSADPAVQALSSEFKAVQLKLERLP</sequence>
<accession>A0ABM1RW73</accession>
<dbReference type="InterPro" id="IPR004870">
    <property type="entry name" value="Nucleoporin_Nup155"/>
</dbReference>
<keyword evidence="3" id="KW-0539">Nucleus</keyword>
<dbReference type="PANTHER" id="PTHR10350:SF6">
    <property type="entry name" value="NUCLEAR PORE COMPLEX PROTEIN NUP155"/>
    <property type="match status" value="1"/>
</dbReference>
<organism evidence="5 6">
    <name type="scientific">Limulus polyphemus</name>
    <name type="common">Atlantic horseshoe crab</name>
    <dbReference type="NCBI Taxonomy" id="6850"/>
    <lineage>
        <taxon>Eukaryota</taxon>
        <taxon>Metazoa</taxon>
        <taxon>Ecdysozoa</taxon>
        <taxon>Arthropoda</taxon>
        <taxon>Chelicerata</taxon>
        <taxon>Merostomata</taxon>
        <taxon>Xiphosura</taxon>
        <taxon>Limulidae</taxon>
        <taxon>Limulus</taxon>
    </lineage>
</organism>
<dbReference type="InterPro" id="IPR042538">
    <property type="entry name" value="Nucleoporin_Nup155_C_3"/>
</dbReference>
<dbReference type="Pfam" id="PF03177">
    <property type="entry name" value="Nucleoporin_C"/>
    <property type="match status" value="1"/>
</dbReference>
<evidence type="ECO:0000256" key="3">
    <source>
        <dbReference type="ARBA" id="ARBA00023242"/>
    </source>
</evidence>
<comment type="subcellular location">
    <subcellularLocation>
        <location evidence="1">Nucleus</location>
    </subcellularLocation>
</comment>
<keyword evidence="2" id="KW-0813">Transport</keyword>
<gene>
    <name evidence="6" type="primary">LOC111083409</name>
</gene>
<dbReference type="InterPro" id="IPR007187">
    <property type="entry name" value="Nucleoporin_Nup133/Nup155_C"/>
</dbReference>
<reference evidence="6" key="1">
    <citation type="submission" date="2025-08" db="UniProtKB">
        <authorList>
            <consortium name="RefSeq"/>
        </authorList>
    </citation>
    <scope>IDENTIFICATION</scope>
    <source>
        <tissue evidence="6">Muscle</tissue>
    </source>
</reference>
<dbReference type="Gene3D" id="1.20.120.1880">
    <property type="entry name" value="Nucleoporin, helical C-terminal domain"/>
    <property type="match status" value="1"/>
</dbReference>
<evidence type="ECO:0000259" key="4">
    <source>
        <dbReference type="Pfam" id="PF03177"/>
    </source>
</evidence>
<evidence type="ECO:0000313" key="5">
    <source>
        <dbReference type="Proteomes" id="UP000694941"/>
    </source>
</evidence>
<protein>
    <submittedName>
        <fullName evidence="6">Nuclear pore complex protein Nup155-like</fullName>
    </submittedName>
</protein>
<keyword evidence="5" id="KW-1185">Reference proteome</keyword>
<evidence type="ECO:0000313" key="6">
    <source>
        <dbReference type="RefSeq" id="XP_022235628.1"/>
    </source>
</evidence>